<evidence type="ECO:0000256" key="1">
    <source>
        <dbReference type="SAM" id="MobiDB-lite"/>
    </source>
</evidence>
<evidence type="ECO:0000313" key="3">
    <source>
        <dbReference type="EMBL" id="KLO07827.1"/>
    </source>
</evidence>
<feature type="compositionally biased region" description="Polar residues" evidence="1">
    <location>
        <begin position="986"/>
        <end position="1007"/>
    </location>
</feature>
<protein>
    <recommendedName>
        <fullName evidence="2">SAP domain-containing protein</fullName>
    </recommendedName>
</protein>
<sequence length="1105" mass="115137">MSTTEILFNSPALHSLKRAQLVQLCKRHNIKAAGKNTELVERLKQHATTLKLNQLNGVGGKVNDGAVGDGDQSVLDELDSAVFDRPERPSEMWEIVMDDIPEEGGSSNPGSLKVKGVGAEFGGTGGSSKSTVSSSIKALASSLGLKRSMAVSESGTITSTSSRKILASSSTNVPGQPRESLLANAIPYASLPSSSSQPLNTEPFAFSYSAHDTSLQLGQDGGEDVSMSSIDRPIPGVGSRSGVEVAGLGATAGAGTIRLITSNLPSAKASSSAVFESPPRLTAVEPTFDLVPPTPGGLSANRWPMTPGRPLSSAPWTGFGKTDEGTEERNGIYPSLRNEDTFNKDAEDEDMDMPGGLGTPQQQSHSTPSRTALSPPRPDVFVFGTPHAKSQADFSKKAASSVLAEMNARLGLVGAKAVGDDILAGRSGNSSKMTEAEILNYQFGGPSGSSAKHHKAESSTIASKFNEAHEKEFAKMEGIDAHYSLRRGAQSKDATQDDDVVGPLPANRKRKSTVLETNQVKLGHGRPSSAVLKGRRSSNARVISAGTRKKLGMALPGAFGDDDDEQDNEDDTEERQAKRARPSEVKGKRVSIAPSKEETEKQRREREAVRRRLDAQKARRRSSRGRTSTGGPRASLVNQKRLQKPAPSRFGFLSSAAKSLVKSVWNRGAGAPTPAPSALPLPAKAVATQPASTSSREKPPIPNAKKPSFAGLQKPSTSSTASRVSVMGASRTASGSSIGFLGPQAKAAKSGTIASVASARSNMSTSTVREAGGPRSRSPMPSFDASEGDRMASVSSKVSHIATGSGGNRTSMASNPAPKRVRPSSTLLAPTASSLAKTNARRPLPVPPVQTSVHLVSSSRHEMSPNSASPSKIPVILPLSPRKKSLYAGPTSPTSSGKSEKKKTSIFSTPLVAPTTPGVNPISGLPSPSRIPLAANTTHQTTTVVQRGPSIQRKPRISRSKVIAKLGAQRAASATYSSTTTEGATQGDSNSGATHTSTTTNAENSQGLGPVVRNNKPRTRSSIGTSGRRIRSSVGGVKASAGIGARGSGVGLSGAGAGGVLMSAKRRARASEYARRRSEKARVMPGLQLSADNDDEGEGSMEVDA</sequence>
<dbReference type="EMBL" id="KQ086118">
    <property type="protein sequence ID" value="KLO07827.1"/>
    <property type="molecule type" value="Genomic_DNA"/>
</dbReference>
<keyword evidence="4" id="KW-1185">Reference proteome</keyword>
<dbReference type="AlphaFoldDB" id="A0A0H2R8V8"/>
<dbReference type="Pfam" id="PF02037">
    <property type="entry name" value="SAP"/>
    <property type="match status" value="1"/>
</dbReference>
<feature type="compositionally biased region" description="Polar residues" evidence="1">
    <location>
        <begin position="849"/>
        <end position="870"/>
    </location>
</feature>
<feature type="compositionally biased region" description="Low complexity" evidence="1">
    <location>
        <begin position="823"/>
        <end position="836"/>
    </location>
</feature>
<feature type="region of interest" description="Disordered" evidence="1">
    <location>
        <begin position="298"/>
        <end position="377"/>
    </location>
</feature>
<feature type="compositionally biased region" description="Gly residues" evidence="1">
    <location>
        <begin position="1044"/>
        <end position="1054"/>
    </location>
</feature>
<feature type="compositionally biased region" description="Low complexity" evidence="1">
    <location>
        <begin position="1020"/>
        <end position="1043"/>
    </location>
</feature>
<feature type="region of interest" description="Disordered" evidence="1">
    <location>
        <begin position="969"/>
        <end position="1054"/>
    </location>
</feature>
<feature type="compositionally biased region" description="Polar residues" evidence="1">
    <location>
        <begin position="714"/>
        <end position="723"/>
    </location>
</feature>
<feature type="region of interest" description="Disordered" evidence="1">
    <location>
        <begin position="486"/>
        <end position="650"/>
    </location>
</feature>
<proteinExistence type="predicted"/>
<feature type="compositionally biased region" description="Basic and acidic residues" evidence="1">
    <location>
        <begin position="321"/>
        <end position="330"/>
    </location>
</feature>
<feature type="compositionally biased region" description="Polar residues" evidence="1">
    <location>
        <begin position="752"/>
        <end position="768"/>
    </location>
</feature>
<reference evidence="3 4" key="1">
    <citation type="submission" date="2015-04" db="EMBL/GenBank/DDBJ databases">
        <title>Complete genome sequence of Schizopora paradoxa KUC8140, a cosmopolitan wood degrader in East Asia.</title>
        <authorList>
            <consortium name="DOE Joint Genome Institute"/>
            <person name="Min B."/>
            <person name="Park H."/>
            <person name="Jang Y."/>
            <person name="Kim J.-J."/>
            <person name="Kim K.H."/>
            <person name="Pangilinan J."/>
            <person name="Lipzen A."/>
            <person name="Riley R."/>
            <person name="Grigoriev I.V."/>
            <person name="Spatafora J.W."/>
            <person name="Choi I.-G."/>
        </authorList>
    </citation>
    <scope>NUCLEOTIDE SEQUENCE [LARGE SCALE GENOMIC DNA]</scope>
    <source>
        <strain evidence="3 4">KUC8140</strain>
    </source>
</reference>
<gene>
    <name evidence="3" type="ORF">SCHPADRAFT_1001366</name>
</gene>
<dbReference type="OrthoDB" id="5964929at2759"/>
<feature type="compositionally biased region" description="Basic and acidic residues" evidence="1">
    <location>
        <begin position="1071"/>
        <end position="1082"/>
    </location>
</feature>
<evidence type="ECO:0000313" key="4">
    <source>
        <dbReference type="Proteomes" id="UP000053477"/>
    </source>
</evidence>
<accession>A0A0H2R8V8</accession>
<name>A0A0H2R8V8_9AGAM</name>
<feature type="region of interest" description="Disordered" evidence="1">
    <location>
        <begin position="666"/>
        <end position="912"/>
    </location>
</feature>
<feature type="compositionally biased region" description="Low complexity" evidence="1">
    <location>
        <begin position="969"/>
        <end position="985"/>
    </location>
</feature>
<feature type="compositionally biased region" description="Basic and acidic residues" evidence="1">
    <location>
        <begin position="574"/>
        <end position="587"/>
    </location>
</feature>
<feature type="domain" description="SAP" evidence="2">
    <location>
        <begin position="13"/>
        <end position="47"/>
    </location>
</feature>
<dbReference type="InParanoid" id="A0A0H2R8V8"/>
<feature type="compositionally biased region" description="Acidic residues" evidence="1">
    <location>
        <begin position="560"/>
        <end position="573"/>
    </location>
</feature>
<dbReference type="SMART" id="SM00513">
    <property type="entry name" value="SAP"/>
    <property type="match status" value="1"/>
</dbReference>
<feature type="region of interest" description="Disordered" evidence="1">
    <location>
        <begin position="1071"/>
        <end position="1105"/>
    </location>
</feature>
<feature type="compositionally biased region" description="Polar residues" evidence="1">
    <location>
        <begin position="359"/>
        <end position="372"/>
    </location>
</feature>
<feature type="compositionally biased region" description="Basic and acidic residues" evidence="1">
    <location>
        <begin position="595"/>
        <end position="617"/>
    </location>
</feature>
<dbReference type="Proteomes" id="UP000053477">
    <property type="component" value="Unassembled WGS sequence"/>
</dbReference>
<evidence type="ECO:0000259" key="2">
    <source>
        <dbReference type="SMART" id="SM00513"/>
    </source>
</evidence>
<dbReference type="InterPro" id="IPR003034">
    <property type="entry name" value="SAP_dom"/>
</dbReference>
<dbReference type="STRING" id="27342.A0A0H2R8V8"/>
<organism evidence="3 4">
    <name type="scientific">Schizopora paradoxa</name>
    <dbReference type="NCBI Taxonomy" id="27342"/>
    <lineage>
        <taxon>Eukaryota</taxon>
        <taxon>Fungi</taxon>
        <taxon>Dikarya</taxon>
        <taxon>Basidiomycota</taxon>
        <taxon>Agaricomycotina</taxon>
        <taxon>Agaricomycetes</taxon>
        <taxon>Hymenochaetales</taxon>
        <taxon>Schizoporaceae</taxon>
        <taxon>Schizopora</taxon>
    </lineage>
</organism>
<feature type="compositionally biased region" description="Acidic residues" evidence="1">
    <location>
        <begin position="1092"/>
        <end position="1105"/>
    </location>
</feature>
<feature type="region of interest" description="Disordered" evidence="1">
    <location>
        <begin position="153"/>
        <end position="178"/>
    </location>
</feature>
<feature type="compositionally biased region" description="Polar residues" evidence="1">
    <location>
        <begin position="153"/>
        <end position="174"/>
    </location>
</feature>